<dbReference type="PANTHER" id="PTHR10491">
    <property type="entry name" value="DTDP-4-DEHYDRORHAMNOSE REDUCTASE"/>
    <property type="match status" value="1"/>
</dbReference>
<geneLocation type="plasmid" evidence="8 9">
    <name>unnamed</name>
</geneLocation>
<evidence type="ECO:0000313" key="8">
    <source>
        <dbReference type="EMBL" id="QFY63684.1"/>
    </source>
</evidence>
<dbReference type="AlphaFoldDB" id="A0A5Q0CGM0"/>
<comment type="cofactor">
    <cofactor evidence="6">
        <name>Mg(2+)</name>
        <dbReference type="ChEBI" id="CHEBI:18420"/>
    </cofactor>
    <text evidence="6">Binds 1 Mg(2+) ion per monomer.</text>
</comment>
<dbReference type="InterPro" id="IPR029903">
    <property type="entry name" value="RmlD-like-bd"/>
</dbReference>
<name>A0A5Q0CGM0_9HYPH</name>
<evidence type="ECO:0000313" key="9">
    <source>
        <dbReference type="Proteomes" id="UP000326881"/>
    </source>
</evidence>
<dbReference type="Gene3D" id="3.40.50.720">
    <property type="entry name" value="NAD(P)-binding Rossmann-like Domain"/>
    <property type="match status" value="1"/>
</dbReference>
<dbReference type="Pfam" id="PF04321">
    <property type="entry name" value="RmlD_sub_bind"/>
    <property type="match status" value="1"/>
</dbReference>
<comment type="catalytic activity">
    <reaction evidence="5 6">
        <text>dTDP-beta-L-rhamnose + NADP(+) = dTDP-4-dehydro-beta-L-rhamnose + NADPH + H(+)</text>
        <dbReference type="Rhea" id="RHEA:21796"/>
        <dbReference type="ChEBI" id="CHEBI:15378"/>
        <dbReference type="ChEBI" id="CHEBI:57510"/>
        <dbReference type="ChEBI" id="CHEBI:57783"/>
        <dbReference type="ChEBI" id="CHEBI:58349"/>
        <dbReference type="ChEBI" id="CHEBI:62830"/>
        <dbReference type="EC" id="1.1.1.133"/>
    </reaction>
</comment>
<dbReference type="InterPro" id="IPR036291">
    <property type="entry name" value="NAD(P)-bd_dom_sf"/>
</dbReference>
<dbReference type="PANTHER" id="PTHR10491:SF4">
    <property type="entry name" value="METHIONINE ADENOSYLTRANSFERASE 2 SUBUNIT BETA"/>
    <property type="match status" value="1"/>
</dbReference>
<keyword evidence="6" id="KW-0521">NADP</keyword>
<comment type="pathway">
    <text evidence="1 6">Carbohydrate biosynthesis; dTDP-L-rhamnose biosynthesis.</text>
</comment>
<comment type="function">
    <text evidence="6">Catalyzes the reduction of dTDP-6-deoxy-L-lyxo-4-hexulose to yield dTDP-L-rhamnose.</text>
</comment>
<dbReference type="GO" id="GO:0019305">
    <property type="term" value="P:dTDP-rhamnose biosynthetic process"/>
    <property type="evidence" value="ECO:0007669"/>
    <property type="project" value="UniProtKB-UniPathway"/>
</dbReference>
<evidence type="ECO:0000256" key="5">
    <source>
        <dbReference type="ARBA" id="ARBA00048200"/>
    </source>
</evidence>
<evidence type="ECO:0000256" key="4">
    <source>
        <dbReference type="ARBA" id="ARBA00017099"/>
    </source>
</evidence>
<organism evidence="8 9">
    <name type="scientific">Rhizobium grahamii</name>
    <dbReference type="NCBI Taxonomy" id="1120045"/>
    <lineage>
        <taxon>Bacteria</taxon>
        <taxon>Pseudomonadati</taxon>
        <taxon>Pseudomonadota</taxon>
        <taxon>Alphaproteobacteria</taxon>
        <taxon>Hyphomicrobiales</taxon>
        <taxon>Rhizobiaceae</taxon>
        <taxon>Rhizobium/Agrobacterium group</taxon>
        <taxon>Rhizobium</taxon>
    </lineage>
</organism>
<dbReference type="InterPro" id="IPR005913">
    <property type="entry name" value="dTDP_dehydrorham_reduct"/>
</dbReference>
<evidence type="ECO:0000256" key="6">
    <source>
        <dbReference type="RuleBase" id="RU364082"/>
    </source>
</evidence>
<keyword evidence="9" id="KW-1185">Reference proteome</keyword>
<protein>
    <recommendedName>
        <fullName evidence="4 6">dTDP-4-dehydrorhamnose reductase</fullName>
        <ecNumber evidence="3 6">1.1.1.133</ecNumber>
    </recommendedName>
</protein>
<comment type="similarity">
    <text evidence="2 6">Belongs to the dTDP-4-dehydrorhamnose reductase family.</text>
</comment>
<sequence>MTVMLLGKNGQVARELQRTLLPFGSLDVFGRDRIDLEKPETIPGVLRDAGDAIMIANATAFTQVDQAETNSAAAFAVNQDAVGILARQALERDALLLHYSTDYVFNGRKAAPYVEADETDPLNVYGHSKRGGELAITGSRCKHLVFRTSWVFSADGDNFIKTILRLAHERPQLRVVADQFGAPTSAELIADVTALAVAAYRRGHLPDGIYHLTASGRTSWHGLACHVVRRAIEIGFEPKAGPDDIEPITTAEFPRPAARPLNSSLDCTALSSRLGLSLPDWRVHVDRMLDQLRTRGWKP</sequence>
<dbReference type="OrthoDB" id="9803892at2"/>
<dbReference type="Gene3D" id="3.90.25.10">
    <property type="entry name" value="UDP-galactose 4-epimerase, domain 1"/>
    <property type="match status" value="1"/>
</dbReference>
<evidence type="ECO:0000256" key="1">
    <source>
        <dbReference type="ARBA" id="ARBA00004781"/>
    </source>
</evidence>
<feature type="domain" description="RmlD-like substrate binding" evidence="7">
    <location>
        <begin position="1"/>
        <end position="293"/>
    </location>
</feature>
<evidence type="ECO:0000259" key="7">
    <source>
        <dbReference type="Pfam" id="PF04321"/>
    </source>
</evidence>
<keyword evidence="8" id="KW-0614">Plasmid</keyword>
<dbReference type="Proteomes" id="UP000326881">
    <property type="component" value="Plasmid unnamed"/>
</dbReference>
<dbReference type="SUPFAM" id="SSF51735">
    <property type="entry name" value="NAD(P)-binding Rossmann-fold domains"/>
    <property type="match status" value="1"/>
</dbReference>
<gene>
    <name evidence="8" type="primary">rfbD</name>
    <name evidence="8" type="ORF">FZ934_26005</name>
</gene>
<dbReference type="RefSeq" id="WP_153273634.1">
    <property type="nucleotide sequence ID" value="NZ_CP043499.1"/>
</dbReference>
<dbReference type="GO" id="GO:0008831">
    <property type="term" value="F:dTDP-4-dehydrorhamnose reductase activity"/>
    <property type="evidence" value="ECO:0007669"/>
    <property type="project" value="UniProtKB-EC"/>
</dbReference>
<dbReference type="NCBIfam" id="TIGR01214">
    <property type="entry name" value="rmlD"/>
    <property type="match status" value="1"/>
</dbReference>
<dbReference type="EMBL" id="CP043499">
    <property type="protein sequence ID" value="QFY63684.1"/>
    <property type="molecule type" value="Genomic_DNA"/>
</dbReference>
<dbReference type="CDD" id="cd05254">
    <property type="entry name" value="dTDP_HR_like_SDR_e"/>
    <property type="match status" value="1"/>
</dbReference>
<evidence type="ECO:0000256" key="2">
    <source>
        <dbReference type="ARBA" id="ARBA00010944"/>
    </source>
</evidence>
<dbReference type="UniPathway" id="UPA00124"/>
<dbReference type="EC" id="1.1.1.133" evidence="3 6"/>
<accession>A0A5Q0CGM0</accession>
<dbReference type="GO" id="GO:0005829">
    <property type="term" value="C:cytosol"/>
    <property type="evidence" value="ECO:0007669"/>
    <property type="project" value="TreeGrafter"/>
</dbReference>
<evidence type="ECO:0000256" key="3">
    <source>
        <dbReference type="ARBA" id="ARBA00012929"/>
    </source>
</evidence>
<dbReference type="KEGG" id="rgr:FZ934_26005"/>
<reference evidence="8 9" key="1">
    <citation type="submission" date="2019-08" db="EMBL/GenBank/DDBJ databases">
        <title>Prosopis cineraria nodule microbiome.</title>
        <authorList>
            <person name="Ali R."/>
            <person name="Chaluvadi S.R."/>
            <person name="Wang X."/>
        </authorList>
    </citation>
    <scope>NUCLEOTIDE SEQUENCE [LARGE SCALE GENOMIC DNA]</scope>
    <source>
        <strain evidence="8 9">BG7</strain>
        <plasmid evidence="8 9">unnamed</plasmid>
    </source>
</reference>
<proteinExistence type="inferred from homology"/>
<keyword evidence="6 8" id="KW-0560">Oxidoreductase</keyword>